<name>A0A1M6I3W0_9FIRM</name>
<evidence type="ECO:0000313" key="1">
    <source>
        <dbReference type="EMBL" id="SHJ29024.1"/>
    </source>
</evidence>
<protein>
    <submittedName>
        <fullName evidence="1">Uncharacterized protein</fullName>
    </submittedName>
</protein>
<accession>A0A1M6I3W0</accession>
<proteinExistence type="predicted"/>
<organism evidence="1 2">
    <name type="scientific">Hespellia stercorisuis DSM 15480</name>
    <dbReference type="NCBI Taxonomy" id="1121950"/>
    <lineage>
        <taxon>Bacteria</taxon>
        <taxon>Bacillati</taxon>
        <taxon>Bacillota</taxon>
        <taxon>Clostridia</taxon>
        <taxon>Lachnospirales</taxon>
        <taxon>Lachnospiraceae</taxon>
        <taxon>Hespellia</taxon>
    </lineage>
</organism>
<dbReference type="EMBL" id="FQZY01000006">
    <property type="protein sequence ID" value="SHJ29024.1"/>
    <property type="molecule type" value="Genomic_DNA"/>
</dbReference>
<evidence type="ECO:0000313" key="2">
    <source>
        <dbReference type="Proteomes" id="UP000184301"/>
    </source>
</evidence>
<sequence length="81" mass="9391">MTVMGRYYRFSKKVTDEQVKLIEKEMRQLEDVESVEVTKDHTFLKVVTKDDQFAEVMSKAVNICNRHANGTEISFARFATA</sequence>
<dbReference type="STRING" id="1121950.SAMN02745243_00212"/>
<dbReference type="AlphaFoldDB" id="A0A1M6I3W0"/>
<gene>
    <name evidence="1" type="ORF">SAMN02745243_00212</name>
</gene>
<keyword evidence="2" id="KW-1185">Reference proteome</keyword>
<dbReference type="Proteomes" id="UP000184301">
    <property type="component" value="Unassembled WGS sequence"/>
</dbReference>
<reference evidence="1 2" key="1">
    <citation type="submission" date="2016-11" db="EMBL/GenBank/DDBJ databases">
        <authorList>
            <person name="Jaros S."/>
            <person name="Januszkiewicz K."/>
            <person name="Wedrychowicz H."/>
        </authorList>
    </citation>
    <scope>NUCLEOTIDE SEQUENCE [LARGE SCALE GENOMIC DNA]</scope>
    <source>
        <strain evidence="1 2">DSM 15480</strain>
    </source>
</reference>